<proteinExistence type="predicted"/>
<sequence length="128" mass="14777">MEWKFHQRGGPRPKYSWHVQRWCGRAPLRKCSPVCSPLHLAGINPISRTHLQAHVGSRARTTRRVVGNCHRRTSQEKDKLMNQNEELRKVIKTVVSCGEGQGGRKIRFWGFKQRRLIGWRKSPGATAI</sequence>
<dbReference type="Proteomes" id="UP001054945">
    <property type="component" value="Unassembled WGS sequence"/>
</dbReference>
<protein>
    <submittedName>
        <fullName evidence="1">Uncharacterized protein</fullName>
    </submittedName>
</protein>
<reference evidence="1 2" key="1">
    <citation type="submission" date="2021-06" db="EMBL/GenBank/DDBJ databases">
        <title>Caerostris extrusa draft genome.</title>
        <authorList>
            <person name="Kono N."/>
            <person name="Arakawa K."/>
        </authorList>
    </citation>
    <scope>NUCLEOTIDE SEQUENCE [LARGE SCALE GENOMIC DNA]</scope>
</reference>
<gene>
    <name evidence="1" type="ORF">CEXT_385231</name>
</gene>
<dbReference type="EMBL" id="BPLR01013254">
    <property type="protein sequence ID" value="GIY59914.1"/>
    <property type="molecule type" value="Genomic_DNA"/>
</dbReference>
<name>A0AAV4UQR6_CAEEX</name>
<comment type="caution">
    <text evidence="1">The sequence shown here is derived from an EMBL/GenBank/DDBJ whole genome shotgun (WGS) entry which is preliminary data.</text>
</comment>
<evidence type="ECO:0000313" key="1">
    <source>
        <dbReference type="EMBL" id="GIY59914.1"/>
    </source>
</evidence>
<keyword evidence="2" id="KW-1185">Reference proteome</keyword>
<evidence type="ECO:0000313" key="2">
    <source>
        <dbReference type="Proteomes" id="UP001054945"/>
    </source>
</evidence>
<dbReference type="AlphaFoldDB" id="A0AAV4UQR6"/>
<organism evidence="1 2">
    <name type="scientific">Caerostris extrusa</name>
    <name type="common">Bark spider</name>
    <name type="synonym">Caerostris bankana</name>
    <dbReference type="NCBI Taxonomy" id="172846"/>
    <lineage>
        <taxon>Eukaryota</taxon>
        <taxon>Metazoa</taxon>
        <taxon>Ecdysozoa</taxon>
        <taxon>Arthropoda</taxon>
        <taxon>Chelicerata</taxon>
        <taxon>Arachnida</taxon>
        <taxon>Araneae</taxon>
        <taxon>Araneomorphae</taxon>
        <taxon>Entelegynae</taxon>
        <taxon>Araneoidea</taxon>
        <taxon>Araneidae</taxon>
        <taxon>Caerostris</taxon>
    </lineage>
</organism>
<accession>A0AAV4UQR6</accession>